<dbReference type="PANTHER" id="PTHR35936">
    <property type="entry name" value="MEMBRANE-BOUND LYTIC MUREIN TRANSGLYCOSYLASE F"/>
    <property type="match status" value="1"/>
</dbReference>
<dbReference type="Gene3D" id="3.40.190.10">
    <property type="entry name" value="Periplasmic binding protein-like II"/>
    <property type="match status" value="2"/>
</dbReference>
<dbReference type="Proteomes" id="UP000422108">
    <property type="component" value="Chromosome"/>
</dbReference>
<dbReference type="EMBL" id="AP021879">
    <property type="protein sequence ID" value="BBO90217.1"/>
    <property type="molecule type" value="Genomic_DNA"/>
</dbReference>
<dbReference type="RefSeq" id="WP_155311296.1">
    <property type="nucleotide sequence ID" value="NZ_AP021879.1"/>
</dbReference>
<dbReference type="AlphaFoldDB" id="A0A5K8AC72"/>
<reference evidence="4 5" key="1">
    <citation type="submission" date="2019-11" db="EMBL/GenBank/DDBJ databases">
        <title>Comparative genomics of hydrocarbon-degrading Desulfosarcina strains.</title>
        <authorList>
            <person name="Watanabe M."/>
            <person name="Kojima H."/>
            <person name="Fukui M."/>
        </authorList>
    </citation>
    <scope>NUCLEOTIDE SEQUENCE [LARGE SCALE GENOMIC DNA]</scope>
    <source>
        <strain evidence="5">oXyS1</strain>
    </source>
</reference>
<accession>A0A5K8AC72</accession>
<organism evidence="4 5">
    <name type="scientific">Desulfosarcina ovata subsp. ovata</name>
    <dbReference type="NCBI Taxonomy" id="2752305"/>
    <lineage>
        <taxon>Bacteria</taxon>
        <taxon>Pseudomonadati</taxon>
        <taxon>Thermodesulfobacteriota</taxon>
        <taxon>Desulfobacteria</taxon>
        <taxon>Desulfobacterales</taxon>
        <taxon>Desulfosarcinaceae</taxon>
        <taxon>Desulfosarcina</taxon>
    </lineage>
</organism>
<sequence length="243" mass="28223">MMPTSKLTNILSLLIFLFANTAYSKDPVCGIATGFPPYQFHSSGTVTGFDAEVVRLIFDRLNEPFVFEQDEWDEVVNKLRFGKIDLVTGMEINEIRKNFFDFTTAYYHRYDVVFVRKDDDATQTIEDLYNKIITGDRHSFVETYWQKKGIRNKIRIKQIKSKEQSMRLLYESKTKAAIMPKSVGLYLARQMGFEVRILANPDSGSPVAIAVKKGNRELLTKIDTMLQELIEKGEIDRLYKKWF</sequence>
<keyword evidence="5" id="KW-1185">Reference proteome</keyword>
<dbReference type="SUPFAM" id="SSF53850">
    <property type="entry name" value="Periplasmic binding protein-like II"/>
    <property type="match status" value="1"/>
</dbReference>
<dbReference type="InterPro" id="IPR001638">
    <property type="entry name" value="Solute-binding_3/MltF_N"/>
</dbReference>
<dbReference type="CDD" id="cd13704">
    <property type="entry name" value="PBP2_HisK"/>
    <property type="match status" value="1"/>
</dbReference>
<dbReference type="Pfam" id="PF00497">
    <property type="entry name" value="SBP_bac_3"/>
    <property type="match status" value="1"/>
</dbReference>
<gene>
    <name evidence="4" type="ORF">DSCOOX_33970</name>
</gene>
<feature type="signal peptide" evidence="2">
    <location>
        <begin position="1"/>
        <end position="24"/>
    </location>
</feature>
<proteinExistence type="predicted"/>
<name>A0A5K8AC72_9BACT</name>
<dbReference type="SMART" id="SM00062">
    <property type="entry name" value="PBPb"/>
    <property type="match status" value="1"/>
</dbReference>
<protein>
    <submittedName>
        <fullName evidence="4">Basic amino acid ABC transporter substrate-binding protein</fullName>
    </submittedName>
</protein>
<dbReference type="PANTHER" id="PTHR35936:SF17">
    <property type="entry name" value="ARGININE-BINDING EXTRACELLULAR PROTEIN ARTP"/>
    <property type="match status" value="1"/>
</dbReference>
<evidence type="ECO:0000259" key="3">
    <source>
        <dbReference type="SMART" id="SM00062"/>
    </source>
</evidence>
<evidence type="ECO:0000256" key="1">
    <source>
        <dbReference type="ARBA" id="ARBA00022729"/>
    </source>
</evidence>
<feature type="domain" description="Solute-binding protein family 3/N-terminal" evidence="3">
    <location>
        <begin position="28"/>
        <end position="243"/>
    </location>
</feature>
<keyword evidence="1 2" id="KW-0732">Signal</keyword>
<feature type="chain" id="PRO_5024450382" evidence="2">
    <location>
        <begin position="25"/>
        <end position="243"/>
    </location>
</feature>
<evidence type="ECO:0000256" key="2">
    <source>
        <dbReference type="SAM" id="SignalP"/>
    </source>
</evidence>
<evidence type="ECO:0000313" key="5">
    <source>
        <dbReference type="Proteomes" id="UP000422108"/>
    </source>
</evidence>
<evidence type="ECO:0000313" key="4">
    <source>
        <dbReference type="EMBL" id="BBO90217.1"/>
    </source>
</evidence>